<dbReference type="Gene3D" id="3.30.160.60">
    <property type="entry name" value="Classic Zinc Finger"/>
    <property type="match status" value="6"/>
</dbReference>
<dbReference type="Pfam" id="PF13912">
    <property type="entry name" value="zf-C2H2_6"/>
    <property type="match status" value="1"/>
</dbReference>
<dbReference type="OrthoDB" id="6353969at2759"/>
<evidence type="ECO:0000256" key="3">
    <source>
        <dbReference type="ARBA" id="ARBA00022723"/>
    </source>
</evidence>
<evidence type="ECO:0000256" key="5">
    <source>
        <dbReference type="ARBA" id="ARBA00022771"/>
    </source>
</evidence>
<keyword evidence="4" id="KW-0677">Repeat</keyword>
<feature type="compositionally biased region" description="Acidic residues" evidence="10">
    <location>
        <begin position="108"/>
        <end position="119"/>
    </location>
</feature>
<dbReference type="GO" id="GO:0003700">
    <property type="term" value="F:DNA-binding transcription factor activity"/>
    <property type="evidence" value="ECO:0007669"/>
    <property type="project" value="TreeGrafter"/>
</dbReference>
<evidence type="ECO:0000256" key="2">
    <source>
        <dbReference type="ARBA" id="ARBA00006991"/>
    </source>
</evidence>
<dbReference type="SMART" id="SM00355">
    <property type="entry name" value="ZnF_C2H2"/>
    <property type="match status" value="8"/>
</dbReference>
<keyword evidence="5" id="KW-0863">Zinc-finger</keyword>
<evidence type="ECO:0000256" key="8">
    <source>
        <dbReference type="ARBA" id="ARBA00023163"/>
    </source>
</evidence>
<dbReference type="FunFam" id="3.30.160.60:FF:000193">
    <property type="entry name" value="Zinc finger protein 300"/>
    <property type="match status" value="1"/>
</dbReference>
<proteinExistence type="inferred from homology"/>
<keyword evidence="7" id="KW-0805">Transcription regulation</keyword>
<name>A0A7R8WDA6_9CRUS</name>
<evidence type="ECO:0000256" key="7">
    <source>
        <dbReference type="ARBA" id="ARBA00023015"/>
    </source>
</evidence>
<feature type="region of interest" description="Disordered" evidence="10">
    <location>
        <begin position="62"/>
        <end position="124"/>
    </location>
</feature>
<dbReference type="PROSITE" id="PS50157">
    <property type="entry name" value="ZINC_FINGER_C2H2_2"/>
    <property type="match status" value="7"/>
</dbReference>
<accession>A0A7R8WDA6</accession>
<organism evidence="11">
    <name type="scientific">Cyprideis torosa</name>
    <dbReference type="NCBI Taxonomy" id="163714"/>
    <lineage>
        <taxon>Eukaryota</taxon>
        <taxon>Metazoa</taxon>
        <taxon>Ecdysozoa</taxon>
        <taxon>Arthropoda</taxon>
        <taxon>Crustacea</taxon>
        <taxon>Oligostraca</taxon>
        <taxon>Ostracoda</taxon>
        <taxon>Podocopa</taxon>
        <taxon>Podocopida</taxon>
        <taxon>Cytherocopina</taxon>
        <taxon>Cytheroidea</taxon>
        <taxon>Cytherideidae</taxon>
        <taxon>Cyprideis</taxon>
    </lineage>
</organism>
<keyword evidence="3" id="KW-0479">Metal-binding</keyword>
<dbReference type="PANTHER" id="PTHR24390:SF79">
    <property type="entry name" value="ASPARAGINE-RICH ZINC FINGER PROTEIN AZF1"/>
    <property type="match status" value="1"/>
</dbReference>
<dbReference type="InterPro" id="IPR013087">
    <property type="entry name" value="Znf_C2H2_type"/>
</dbReference>
<keyword evidence="9" id="KW-0539">Nucleus</keyword>
<evidence type="ECO:0000313" key="11">
    <source>
        <dbReference type="EMBL" id="CAD7226693.1"/>
    </source>
</evidence>
<dbReference type="FunFam" id="3.30.160.60:FF:000065">
    <property type="entry name" value="B-cell CLL/lymphoma 6, member B"/>
    <property type="match status" value="1"/>
</dbReference>
<dbReference type="PANTHER" id="PTHR24390">
    <property type="entry name" value="ZINC FINGER PROTEIN"/>
    <property type="match status" value="1"/>
</dbReference>
<evidence type="ECO:0000256" key="10">
    <source>
        <dbReference type="SAM" id="MobiDB-lite"/>
    </source>
</evidence>
<dbReference type="GO" id="GO:0006357">
    <property type="term" value="P:regulation of transcription by RNA polymerase II"/>
    <property type="evidence" value="ECO:0007669"/>
    <property type="project" value="TreeGrafter"/>
</dbReference>
<reference evidence="11" key="1">
    <citation type="submission" date="2020-11" db="EMBL/GenBank/DDBJ databases">
        <authorList>
            <person name="Tran Van P."/>
        </authorList>
    </citation>
    <scope>NUCLEOTIDE SEQUENCE</scope>
</reference>
<evidence type="ECO:0000256" key="6">
    <source>
        <dbReference type="ARBA" id="ARBA00022833"/>
    </source>
</evidence>
<evidence type="ECO:0000256" key="1">
    <source>
        <dbReference type="ARBA" id="ARBA00004123"/>
    </source>
</evidence>
<keyword evidence="8" id="KW-0804">Transcription</keyword>
<dbReference type="Pfam" id="PF00096">
    <property type="entry name" value="zf-C2H2"/>
    <property type="match status" value="4"/>
</dbReference>
<dbReference type="GO" id="GO:0005634">
    <property type="term" value="C:nucleus"/>
    <property type="evidence" value="ECO:0007669"/>
    <property type="project" value="UniProtKB-SubCell"/>
</dbReference>
<dbReference type="GO" id="GO:0000978">
    <property type="term" value="F:RNA polymerase II cis-regulatory region sequence-specific DNA binding"/>
    <property type="evidence" value="ECO:0007669"/>
    <property type="project" value="TreeGrafter"/>
</dbReference>
<dbReference type="InterPro" id="IPR036236">
    <property type="entry name" value="Znf_C2H2_sf"/>
</dbReference>
<comment type="subcellular location">
    <subcellularLocation>
        <location evidence="1">Nucleus</location>
    </subcellularLocation>
</comment>
<dbReference type="SUPFAM" id="SSF57667">
    <property type="entry name" value="beta-beta-alpha zinc fingers"/>
    <property type="match status" value="4"/>
</dbReference>
<dbReference type="GO" id="GO:0008270">
    <property type="term" value="F:zinc ion binding"/>
    <property type="evidence" value="ECO:0007669"/>
    <property type="project" value="UniProtKB-KW"/>
</dbReference>
<dbReference type="AlphaFoldDB" id="A0A7R8WDA6"/>
<keyword evidence="6" id="KW-0862">Zinc</keyword>
<gene>
    <name evidence="11" type="ORF">CTOB1V02_LOCUS4609</name>
</gene>
<dbReference type="EMBL" id="OB660897">
    <property type="protein sequence ID" value="CAD7226693.1"/>
    <property type="molecule type" value="Genomic_DNA"/>
</dbReference>
<evidence type="ECO:0000256" key="4">
    <source>
        <dbReference type="ARBA" id="ARBA00022737"/>
    </source>
</evidence>
<feature type="compositionally biased region" description="Low complexity" evidence="10">
    <location>
        <begin position="84"/>
        <end position="95"/>
    </location>
</feature>
<protein>
    <submittedName>
        <fullName evidence="11">Uncharacterized protein</fullName>
    </submittedName>
</protein>
<comment type="similarity">
    <text evidence="2">Belongs to the krueppel C2H2-type zinc-finger protein family.</text>
</comment>
<evidence type="ECO:0000256" key="9">
    <source>
        <dbReference type="ARBA" id="ARBA00023242"/>
    </source>
</evidence>
<feature type="compositionally biased region" description="Acidic residues" evidence="10">
    <location>
        <begin position="67"/>
        <end position="78"/>
    </location>
</feature>
<dbReference type="PROSITE" id="PS00028">
    <property type="entry name" value="ZINC_FINGER_C2H2_1"/>
    <property type="match status" value="7"/>
</dbReference>
<sequence length="447" mass="51489">MTAKERPLWYQYCVEFFTSEIEALRVEFGPQCAEKALKTLLVALDRTENALLKSELTKEPLRGNEFKEEEESGAEEESEIKPFQLLTLELNQEETSPPFRDSENKEELEVDSEANEAAEESTTNEVVQLRPLELKDKGSSGLTDVSKHSLLNRMRSKKKLLESGGLVAERTAGNELKMAGEEKIPESAAEKRRYVCKDCEAEFGAKSSLYRHQLLNHRKSERCRACYLLVPAENLPKHMEKHEMESNLPCVECGEKFCTKVALERHIIRHHRPENWIPCDVCGKSVFKYLIDKHKMIHKSSEGEQYPCTQCNKVYNTEVRLYNHIAGIHKPVGLMCPVCGKSFRFKCQLREHEALHSNSKLYSCDLCGREFAQRKTLNNHKLRDHEKLRPHKCKTCGKGFFELKCLNIHMTSHTGDRPFSCTECGLSYTTRASLYTHARIKHKFFVQ</sequence>